<comment type="caution">
    <text evidence="2">The sequence shown here is derived from an EMBL/GenBank/DDBJ whole genome shotgun (WGS) entry which is preliminary data.</text>
</comment>
<evidence type="ECO:0000256" key="1">
    <source>
        <dbReference type="SAM" id="Phobius"/>
    </source>
</evidence>
<keyword evidence="1" id="KW-0812">Transmembrane</keyword>
<evidence type="ECO:0000313" key="3">
    <source>
        <dbReference type="Proteomes" id="UP000677853"/>
    </source>
</evidence>
<reference evidence="2 3" key="1">
    <citation type="journal article" date="2021" name="J. Gen. Plant Pathol.">
        <title>Enrichment of phytoplasma genome DNA through a methyl-CpG binding domain-mediated method for efficient genome sequencing.</title>
        <authorList>
            <person name="Nijo T."/>
            <person name="Iwabuchi N."/>
            <person name="Tokuda R."/>
            <person name="Suzuki T."/>
            <person name="Matsumoto O."/>
            <person name="Miyazaki A."/>
            <person name="Maejima K."/>
            <person name="Oshima K."/>
            <person name="Namba S."/>
            <person name="Yamaji Y."/>
        </authorList>
    </citation>
    <scope>NUCLEOTIDE SEQUENCE [LARGE SCALE GENOMIC DNA]</scope>
    <source>
        <strain evidence="2 3">HP</strain>
    </source>
</reference>
<sequence>MDLNDPKVKNLFNKDPNKRETLQNIDFGESIRPDFKACMYDGNIGFNSKEKKTKIVCCSFVLVVILMILALFFSVELKKETLAKFLFYISLTYFICFYIYFTLYSYSVLWFLYVKFFKWLGFAYFEKDFIKTIKKHNLFAISIFYYENQKRIRKIKIKSPTFIK</sequence>
<keyword evidence="1" id="KW-1133">Transmembrane helix</keyword>
<keyword evidence="1" id="KW-0472">Membrane</keyword>
<dbReference type="EMBL" id="BMZZ01000007">
    <property type="protein sequence ID" value="GFZ75438.1"/>
    <property type="molecule type" value="Genomic_DNA"/>
</dbReference>
<gene>
    <name evidence="2" type="ORF">HPP_3960</name>
</gene>
<evidence type="ECO:0000313" key="2">
    <source>
        <dbReference type="EMBL" id="GFZ75438.1"/>
    </source>
</evidence>
<organism evidence="2 3">
    <name type="scientific">Hydrangea phyllody phytoplasma</name>
    <dbReference type="NCBI Taxonomy" id="238673"/>
    <lineage>
        <taxon>Bacteria</taxon>
        <taxon>Bacillati</taxon>
        <taxon>Mycoplasmatota</taxon>
        <taxon>Mollicutes</taxon>
        <taxon>Acholeplasmatales</taxon>
        <taxon>Acholeplasmataceae</taxon>
        <taxon>Candidatus Phytoplasma</taxon>
        <taxon>16SrI (Aster yellows group)</taxon>
    </lineage>
</organism>
<keyword evidence="3" id="KW-1185">Reference proteome</keyword>
<feature type="transmembrane region" description="Helical" evidence="1">
    <location>
        <begin position="53"/>
        <end position="73"/>
    </location>
</feature>
<name>A0ABQ1EJX5_9MOLU</name>
<accession>A0ABQ1EJX5</accession>
<proteinExistence type="predicted"/>
<dbReference type="Proteomes" id="UP000677853">
    <property type="component" value="Unassembled WGS sequence"/>
</dbReference>
<evidence type="ECO:0008006" key="4">
    <source>
        <dbReference type="Google" id="ProtNLM"/>
    </source>
</evidence>
<protein>
    <recommendedName>
        <fullName evidence="4">Translocation protein SEC62</fullName>
    </recommendedName>
</protein>